<feature type="region of interest" description="Disordered" evidence="1">
    <location>
        <begin position="145"/>
        <end position="168"/>
    </location>
</feature>
<proteinExistence type="predicted"/>
<feature type="region of interest" description="Disordered" evidence="1">
    <location>
        <begin position="9"/>
        <end position="37"/>
    </location>
</feature>
<evidence type="ECO:0000313" key="2">
    <source>
        <dbReference type="EMBL" id="KAK7000829.1"/>
    </source>
</evidence>
<organism evidence="2 3">
    <name type="scientific">Favolaschia claudopus</name>
    <dbReference type="NCBI Taxonomy" id="2862362"/>
    <lineage>
        <taxon>Eukaryota</taxon>
        <taxon>Fungi</taxon>
        <taxon>Dikarya</taxon>
        <taxon>Basidiomycota</taxon>
        <taxon>Agaricomycotina</taxon>
        <taxon>Agaricomycetes</taxon>
        <taxon>Agaricomycetidae</taxon>
        <taxon>Agaricales</taxon>
        <taxon>Marasmiineae</taxon>
        <taxon>Mycenaceae</taxon>
        <taxon>Favolaschia</taxon>
    </lineage>
</organism>
<gene>
    <name evidence="2" type="ORF">R3P38DRAFT_2796653</name>
</gene>
<dbReference type="Proteomes" id="UP001362999">
    <property type="component" value="Unassembled WGS sequence"/>
</dbReference>
<sequence>MNIQICKENTTKFPQNNQVSDLDPIPPPPSSEFNEESTEFTTVRVYIEDTRVIPSQKTVALLSLPISRRENNSVHVLGPGVVRLSFPDPEDKEWKVPFIRIPHAPNSVAICDPETIEIPNDRFKLYVDNVSLSLTGNAMHLSMPSSSASIVPSDTQDTRQTPDEQSSDPVVKFLREKLAARQGYTSFVANRGHTMSNPVIVADWRFAVEFSKAYKATKTPVWKREFEAQSTP</sequence>
<evidence type="ECO:0000256" key="1">
    <source>
        <dbReference type="SAM" id="MobiDB-lite"/>
    </source>
</evidence>
<keyword evidence="3" id="KW-1185">Reference proteome</keyword>
<protein>
    <submittedName>
        <fullName evidence="2">Uncharacterized protein</fullName>
    </submittedName>
</protein>
<feature type="compositionally biased region" description="Polar residues" evidence="1">
    <location>
        <begin position="9"/>
        <end position="20"/>
    </location>
</feature>
<dbReference type="AlphaFoldDB" id="A0AAW0A407"/>
<evidence type="ECO:0000313" key="3">
    <source>
        <dbReference type="Proteomes" id="UP001362999"/>
    </source>
</evidence>
<accession>A0AAW0A407</accession>
<reference evidence="2 3" key="1">
    <citation type="journal article" date="2024" name="J Genomics">
        <title>Draft genome sequencing and assembly of Favolaschia claudopus CIRM-BRFM 2984 isolated from oak limbs.</title>
        <authorList>
            <person name="Navarro D."/>
            <person name="Drula E."/>
            <person name="Chaduli D."/>
            <person name="Cazenave R."/>
            <person name="Ahrendt S."/>
            <person name="Wang J."/>
            <person name="Lipzen A."/>
            <person name="Daum C."/>
            <person name="Barry K."/>
            <person name="Grigoriev I.V."/>
            <person name="Favel A."/>
            <person name="Rosso M.N."/>
            <person name="Martin F."/>
        </authorList>
    </citation>
    <scope>NUCLEOTIDE SEQUENCE [LARGE SCALE GENOMIC DNA]</scope>
    <source>
        <strain evidence="2 3">CIRM-BRFM 2984</strain>
    </source>
</reference>
<name>A0AAW0A407_9AGAR</name>
<dbReference type="EMBL" id="JAWWNJ010000086">
    <property type="protein sequence ID" value="KAK7000829.1"/>
    <property type="molecule type" value="Genomic_DNA"/>
</dbReference>
<comment type="caution">
    <text evidence="2">The sequence shown here is derived from an EMBL/GenBank/DDBJ whole genome shotgun (WGS) entry which is preliminary data.</text>
</comment>